<keyword evidence="2" id="KW-0812">Transmembrane</keyword>
<dbReference type="InterPro" id="IPR052155">
    <property type="entry name" value="Biofilm_reg_signaling"/>
</dbReference>
<dbReference type="InterPro" id="IPR035919">
    <property type="entry name" value="EAL_sf"/>
</dbReference>
<organism evidence="5 6">
    <name type="scientific">Pseudokineococcus marinus</name>
    <dbReference type="NCBI Taxonomy" id="351215"/>
    <lineage>
        <taxon>Bacteria</taxon>
        <taxon>Bacillati</taxon>
        <taxon>Actinomycetota</taxon>
        <taxon>Actinomycetes</taxon>
        <taxon>Kineosporiales</taxon>
        <taxon>Kineosporiaceae</taxon>
        <taxon>Pseudokineococcus</taxon>
    </lineage>
</organism>
<feature type="transmembrane region" description="Helical" evidence="2">
    <location>
        <begin position="106"/>
        <end position="129"/>
    </location>
</feature>
<feature type="compositionally biased region" description="Polar residues" evidence="1">
    <location>
        <begin position="1"/>
        <end position="10"/>
    </location>
</feature>
<dbReference type="SUPFAM" id="SSF141868">
    <property type="entry name" value="EAL domain-like"/>
    <property type="match status" value="1"/>
</dbReference>
<dbReference type="SMART" id="SM00267">
    <property type="entry name" value="GGDEF"/>
    <property type="match status" value="1"/>
</dbReference>
<dbReference type="InterPro" id="IPR029787">
    <property type="entry name" value="Nucleotide_cyclase"/>
</dbReference>
<feature type="transmembrane region" description="Helical" evidence="2">
    <location>
        <begin position="207"/>
        <end position="229"/>
    </location>
</feature>
<feature type="transmembrane region" description="Helical" evidence="2">
    <location>
        <begin position="141"/>
        <end position="159"/>
    </location>
</feature>
<keyword evidence="2" id="KW-0472">Membrane</keyword>
<dbReference type="SUPFAM" id="SSF55781">
    <property type="entry name" value="GAF domain-like"/>
    <property type="match status" value="1"/>
</dbReference>
<dbReference type="PANTHER" id="PTHR44757">
    <property type="entry name" value="DIGUANYLATE CYCLASE DGCP"/>
    <property type="match status" value="1"/>
</dbReference>
<gene>
    <name evidence="5" type="ORF">HLB09_09490</name>
</gene>
<dbReference type="InterPro" id="IPR043128">
    <property type="entry name" value="Rev_trsase/Diguanyl_cyclase"/>
</dbReference>
<feature type="transmembrane region" description="Helical" evidence="2">
    <location>
        <begin position="66"/>
        <end position="86"/>
    </location>
</feature>
<dbReference type="PROSITE" id="PS50887">
    <property type="entry name" value="GGDEF"/>
    <property type="match status" value="1"/>
</dbReference>
<keyword evidence="6" id="KW-1185">Reference proteome</keyword>
<dbReference type="Pfam" id="PF00990">
    <property type="entry name" value="GGDEF"/>
    <property type="match status" value="1"/>
</dbReference>
<dbReference type="InterPro" id="IPR001633">
    <property type="entry name" value="EAL_dom"/>
</dbReference>
<feature type="domain" description="EAL" evidence="3">
    <location>
        <begin position="602"/>
        <end position="855"/>
    </location>
</feature>
<dbReference type="Gene3D" id="3.30.70.270">
    <property type="match status" value="1"/>
</dbReference>
<dbReference type="Gene3D" id="3.20.20.450">
    <property type="entry name" value="EAL domain"/>
    <property type="match status" value="1"/>
</dbReference>
<dbReference type="PANTHER" id="PTHR44757:SF2">
    <property type="entry name" value="BIOFILM ARCHITECTURE MAINTENANCE PROTEIN MBAA"/>
    <property type="match status" value="1"/>
</dbReference>
<accession>A0A849BJE6</accession>
<dbReference type="Pfam" id="PF13492">
    <property type="entry name" value="GAF_3"/>
    <property type="match status" value="1"/>
</dbReference>
<dbReference type="EMBL" id="JABEMA010000124">
    <property type="protein sequence ID" value="NNH23320.1"/>
    <property type="molecule type" value="Genomic_DNA"/>
</dbReference>
<dbReference type="SUPFAM" id="SSF55073">
    <property type="entry name" value="Nucleotide cyclase"/>
    <property type="match status" value="1"/>
</dbReference>
<evidence type="ECO:0000313" key="6">
    <source>
        <dbReference type="Proteomes" id="UP000555552"/>
    </source>
</evidence>
<evidence type="ECO:0000256" key="2">
    <source>
        <dbReference type="SAM" id="Phobius"/>
    </source>
</evidence>
<dbReference type="CDD" id="cd01948">
    <property type="entry name" value="EAL"/>
    <property type="match status" value="1"/>
</dbReference>
<comment type="caution">
    <text evidence="5">The sequence shown here is derived from an EMBL/GenBank/DDBJ whole genome shotgun (WGS) entry which is preliminary data.</text>
</comment>
<evidence type="ECO:0000259" key="3">
    <source>
        <dbReference type="PROSITE" id="PS50883"/>
    </source>
</evidence>
<dbReference type="NCBIfam" id="TIGR00254">
    <property type="entry name" value="GGDEF"/>
    <property type="match status" value="1"/>
</dbReference>
<dbReference type="InterPro" id="IPR003018">
    <property type="entry name" value="GAF"/>
</dbReference>
<feature type="transmembrane region" description="Helical" evidence="2">
    <location>
        <begin position="171"/>
        <end position="195"/>
    </location>
</feature>
<dbReference type="AlphaFoldDB" id="A0A849BJE6"/>
<dbReference type="InterPro" id="IPR000160">
    <property type="entry name" value="GGDEF_dom"/>
</dbReference>
<evidence type="ECO:0000313" key="5">
    <source>
        <dbReference type="EMBL" id="NNH23320.1"/>
    </source>
</evidence>
<dbReference type="PROSITE" id="PS50883">
    <property type="entry name" value="EAL"/>
    <property type="match status" value="1"/>
</dbReference>
<proteinExistence type="predicted"/>
<name>A0A849BJE6_9ACTN</name>
<evidence type="ECO:0000259" key="4">
    <source>
        <dbReference type="PROSITE" id="PS50887"/>
    </source>
</evidence>
<keyword evidence="2" id="KW-1133">Transmembrane helix</keyword>
<sequence>MSSATGQSAAGSRPSPPATDVEAGPEPGGTRGGLRWIGWLTLAMVVAGAGLLALGGAPVAAELRPVGLLLALLVVFAVTEVLVIHLPTTRTAHSFSLRELPAVLGLVYLEPTGYVFVYLVGAGAGLVLWERQRGRKLYFNLALFFLEACLGVTVFSLLAPPGGDVGVGTWLAVLVAVLLTDVVSWLAVSVAILAVEGSLSRTHAFRTLAAGLAGALINTSMALLVVVLVAERPAALSLVAVVVVMLAVGYRAYLSVVDGHNRLQALYRFVGSTGTASELDDTLRSVLGEAGELLRAEKAELVLLGEGGDPAVLVSLCPRDGLTDRPVPDGELAASWWSGAVAGESVLLPSDVREGRTPDAPRDGIAVPVRSPGFRGVFLVAERSFEKETFDARDLQLFETLGAHAAVTLEKARLVDRLRRVAAEREHDALHDALTGLPNRRAFNEAVARTLGAGVGGAVLLMDLDDFKDVNDTLGHRAGDELLQVTGRRLSALVADDPTGGAGAGTVARLGGDEFAVLLPGVGPDAAVLRARDILASVTAPVPMQDITLTTTASIGVAPIPPDARDSDELLVHADVAMYAAKASGAGVSPYVPEDTDAVHRRLALAGELPTAIEHRGFEVWCQPQTDARTGVVTGVEALLRWWHPSYGWVPPTEVVAIAERTGLLGRLTLAVLAESLRLRSEWARAGHELDISVNVTARDISDLSLPGSVGALLAATGTPPAALVLEITESGVMSDPERSLEVLAALHRLGVGVSVDDFGTGHSSLAYLERLPVNEVKIDQSFVKRLELEATDSTVVRSIVLLAHDLGMRVVAEGVESDVARQRVQALGCELVQGFVVARPMPGDQVPGWVAGRTPEPLRG</sequence>
<feature type="transmembrane region" description="Helical" evidence="2">
    <location>
        <begin position="36"/>
        <end position="54"/>
    </location>
</feature>
<feature type="region of interest" description="Disordered" evidence="1">
    <location>
        <begin position="1"/>
        <end position="29"/>
    </location>
</feature>
<dbReference type="Proteomes" id="UP000555552">
    <property type="component" value="Unassembled WGS sequence"/>
</dbReference>
<evidence type="ECO:0000256" key="1">
    <source>
        <dbReference type="SAM" id="MobiDB-lite"/>
    </source>
</evidence>
<protein>
    <submittedName>
        <fullName evidence="5">EAL domain-containing protein</fullName>
    </submittedName>
</protein>
<reference evidence="5 6" key="1">
    <citation type="submission" date="2020-05" db="EMBL/GenBank/DDBJ databases">
        <title>MicrobeNet Type strains.</title>
        <authorList>
            <person name="Nicholson A.C."/>
        </authorList>
    </citation>
    <scope>NUCLEOTIDE SEQUENCE [LARGE SCALE GENOMIC DNA]</scope>
    <source>
        <strain evidence="5 6">JCM 14547</strain>
    </source>
</reference>
<dbReference type="InterPro" id="IPR029016">
    <property type="entry name" value="GAF-like_dom_sf"/>
</dbReference>
<dbReference type="Gene3D" id="3.30.450.40">
    <property type="match status" value="1"/>
</dbReference>
<dbReference type="RefSeq" id="WP_171203138.1">
    <property type="nucleotide sequence ID" value="NZ_BAAANP010000047.1"/>
</dbReference>
<dbReference type="Pfam" id="PF00563">
    <property type="entry name" value="EAL"/>
    <property type="match status" value="1"/>
</dbReference>
<dbReference type="SMART" id="SM00052">
    <property type="entry name" value="EAL"/>
    <property type="match status" value="1"/>
</dbReference>
<feature type="domain" description="GGDEF" evidence="4">
    <location>
        <begin position="455"/>
        <end position="594"/>
    </location>
</feature>
<dbReference type="CDD" id="cd01949">
    <property type="entry name" value="GGDEF"/>
    <property type="match status" value="1"/>
</dbReference>